<evidence type="ECO:0000313" key="4">
    <source>
        <dbReference type="EMBL" id="RDY29179.1"/>
    </source>
</evidence>
<proteinExistence type="inferred from homology"/>
<evidence type="ECO:0000313" key="5">
    <source>
        <dbReference type="Proteomes" id="UP000215694"/>
    </source>
</evidence>
<sequence>MYTVGIVGLGQIAYSIDKDPNRDIIWSHIGAYKTFENIEIKAICDISSDVVEEVKNDCNIKLGYSDYNKMLDYNKFDIVSICTPISSHYDIIKKCVSCGVKAIFCEKTLCNSVEDAKKIIKLCEDNNVVLAVNHILRWDNLNITIKKLIENKAIGDIYSIVGYGDTALHTSASHLIDMMCFFAGSPEWVVGTKQNDFIRVAHGVEDHGGIGIVKFKSNIIGFIKATSTSQYRYMYELDILGEEGRIKIYNNGKDFDIYKYSRDNNSAGTNYQSLQLVENKPQINKNERMVDAIEDIIRCLEKGGSPISNGSTSLNTIKIIEGLKKSSDEIQIVSLVDNLDISFA</sequence>
<protein>
    <submittedName>
        <fullName evidence="4">Gfo/Idh/MocA family oxidoreductase</fullName>
    </submittedName>
</protein>
<evidence type="ECO:0000259" key="2">
    <source>
        <dbReference type="Pfam" id="PF01408"/>
    </source>
</evidence>
<evidence type="ECO:0000259" key="3">
    <source>
        <dbReference type="Pfam" id="PF02894"/>
    </source>
</evidence>
<dbReference type="SUPFAM" id="SSF51735">
    <property type="entry name" value="NAD(P)-binding Rossmann-fold domains"/>
    <property type="match status" value="1"/>
</dbReference>
<evidence type="ECO:0000256" key="1">
    <source>
        <dbReference type="ARBA" id="ARBA00010928"/>
    </source>
</evidence>
<dbReference type="Pfam" id="PF02894">
    <property type="entry name" value="GFO_IDH_MocA_C"/>
    <property type="match status" value="1"/>
</dbReference>
<dbReference type="InterPro" id="IPR036291">
    <property type="entry name" value="NAD(P)-bd_dom_sf"/>
</dbReference>
<comment type="caution">
    <text evidence="4">The sequence shown here is derived from an EMBL/GenBank/DDBJ whole genome shotgun (WGS) entry which is preliminary data.</text>
</comment>
<dbReference type="InterPro" id="IPR051450">
    <property type="entry name" value="Gfo/Idh/MocA_Oxidoreductases"/>
</dbReference>
<dbReference type="Gene3D" id="3.30.360.10">
    <property type="entry name" value="Dihydrodipicolinate Reductase, domain 2"/>
    <property type="match status" value="1"/>
</dbReference>
<dbReference type="InterPro" id="IPR000683">
    <property type="entry name" value="Gfo/Idh/MocA-like_OxRdtase_N"/>
</dbReference>
<dbReference type="Proteomes" id="UP000215694">
    <property type="component" value="Unassembled WGS sequence"/>
</dbReference>
<comment type="similarity">
    <text evidence="1">Belongs to the Gfo/Idh/MocA family.</text>
</comment>
<dbReference type="AlphaFoldDB" id="A0A371J8U4"/>
<dbReference type="GO" id="GO:0000166">
    <property type="term" value="F:nucleotide binding"/>
    <property type="evidence" value="ECO:0007669"/>
    <property type="project" value="InterPro"/>
</dbReference>
<feature type="domain" description="Gfo/Idh/MocA-like oxidoreductase N-terminal" evidence="2">
    <location>
        <begin position="4"/>
        <end position="134"/>
    </location>
</feature>
<gene>
    <name evidence="4" type="ORF">CHL78_002405</name>
</gene>
<dbReference type="InterPro" id="IPR004104">
    <property type="entry name" value="Gfo/Idh/MocA-like_OxRdtase_C"/>
</dbReference>
<dbReference type="RefSeq" id="WP_094369170.1">
    <property type="nucleotide sequence ID" value="NZ_NOJY02000003.1"/>
</dbReference>
<dbReference type="EMBL" id="NOJY02000003">
    <property type="protein sequence ID" value="RDY29179.1"/>
    <property type="molecule type" value="Genomic_DNA"/>
</dbReference>
<accession>A0A371J8U4</accession>
<dbReference type="Gene3D" id="3.40.50.720">
    <property type="entry name" value="NAD(P)-binding Rossmann-like Domain"/>
    <property type="match status" value="1"/>
</dbReference>
<feature type="domain" description="Gfo/Idh/MocA-like oxidoreductase C-terminal" evidence="3">
    <location>
        <begin position="168"/>
        <end position="333"/>
    </location>
</feature>
<dbReference type="PANTHER" id="PTHR43377">
    <property type="entry name" value="BILIVERDIN REDUCTASE A"/>
    <property type="match status" value="1"/>
</dbReference>
<dbReference type="Pfam" id="PF01408">
    <property type="entry name" value="GFO_IDH_MocA"/>
    <property type="match status" value="1"/>
</dbReference>
<dbReference type="SUPFAM" id="SSF55347">
    <property type="entry name" value="Glyceraldehyde-3-phosphate dehydrogenase-like, C-terminal domain"/>
    <property type="match status" value="1"/>
</dbReference>
<dbReference type="OrthoDB" id="9783105at2"/>
<name>A0A371J8U4_9FIRM</name>
<organism evidence="4 5">
    <name type="scientific">Romboutsia weinsteinii</name>
    <dbReference type="NCBI Taxonomy" id="2020949"/>
    <lineage>
        <taxon>Bacteria</taxon>
        <taxon>Bacillati</taxon>
        <taxon>Bacillota</taxon>
        <taxon>Clostridia</taxon>
        <taxon>Peptostreptococcales</taxon>
        <taxon>Peptostreptococcaceae</taxon>
        <taxon>Romboutsia</taxon>
    </lineage>
</organism>
<reference evidence="4 5" key="1">
    <citation type="journal article" date="2017" name="Genome Announc.">
        <title>Draft Genome Sequence of Romboutsia weinsteinii sp. nov. Strain CCRI-19649(T) Isolated from Surface Water.</title>
        <authorList>
            <person name="Maheux A.F."/>
            <person name="Boudreau D.K."/>
            <person name="Berube E."/>
            <person name="Boissinot M."/>
            <person name="Cantin P."/>
            <person name="Raymond F."/>
            <person name="Corbeil J."/>
            <person name="Omar R.F."/>
            <person name="Bergeron M.G."/>
        </authorList>
    </citation>
    <scope>NUCLEOTIDE SEQUENCE [LARGE SCALE GENOMIC DNA]</scope>
    <source>
        <strain evidence="4 5">CCRI-19649</strain>
    </source>
</reference>
<keyword evidence="5" id="KW-1185">Reference proteome</keyword>
<dbReference type="PANTHER" id="PTHR43377:SF1">
    <property type="entry name" value="BILIVERDIN REDUCTASE A"/>
    <property type="match status" value="1"/>
</dbReference>